<dbReference type="EMBL" id="FZNW01000004">
    <property type="protein sequence ID" value="SNR39374.1"/>
    <property type="molecule type" value="Genomic_DNA"/>
</dbReference>
<dbReference type="Proteomes" id="UP000198348">
    <property type="component" value="Unassembled WGS sequence"/>
</dbReference>
<dbReference type="PANTHER" id="PTHR43798:SF33">
    <property type="entry name" value="HYDROLASE, PUTATIVE (AFU_ORTHOLOGUE AFUA_2G14860)-RELATED"/>
    <property type="match status" value="1"/>
</dbReference>
<dbReference type="PRINTS" id="PR00111">
    <property type="entry name" value="ABHYDROLASE"/>
</dbReference>
<reference evidence="2 3" key="1">
    <citation type="submission" date="2017-06" db="EMBL/GenBank/DDBJ databases">
        <authorList>
            <person name="Kim H.J."/>
            <person name="Triplett B.A."/>
        </authorList>
    </citation>
    <scope>NUCLEOTIDE SEQUENCE [LARGE SCALE GENOMIC DNA]</scope>
    <source>
        <strain evidence="2 3">DSM 45207</strain>
    </source>
</reference>
<evidence type="ECO:0000313" key="2">
    <source>
        <dbReference type="EMBL" id="SNR39374.1"/>
    </source>
</evidence>
<evidence type="ECO:0000313" key="3">
    <source>
        <dbReference type="Proteomes" id="UP000198348"/>
    </source>
</evidence>
<dbReference type="SUPFAM" id="SSF53474">
    <property type="entry name" value="alpha/beta-Hydrolases"/>
    <property type="match status" value="1"/>
</dbReference>
<dbReference type="InterPro" id="IPR000073">
    <property type="entry name" value="AB_hydrolase_1"/>
</dbReference>
<dbReference type="PANTHER" id="PTHR43798">
    <property type="entry name" value="MONOACYLGLYCEROL LIPASE"/>
    <property type="match status" value="1"/>
</dbReference>
<protein>
    <submittedName>
        <fullName evidence="2">Pimeloyl-ACP methyl ester carboxylesterase</fullName>
    </submittedName>
</protein>
<keyword evidence="3" id="KW-1185">Reference proteome</keyword>
<dbReference type="AlphaFoldDB" id="A0A238VZ44"/>
<dbReference type="InterPro" id="IPR029058">
    <property type="entry name" value="AB_hydrolase_fold"/>
</dbReference>
<dbReference type="InterPro" id="IPR050266">
    <property type="entry name" value="AB_hydrolase_sf"/>
</dbReference>
<name>A0A238VZ44_9PSEU</name>
<dbReference type="Pfam" id="PF00561">
    <property type="entry name" value="Abhydrolase_1"/>
    <property type="match status" value="1"/>
</dbReference>
<evidence type="ECO:0000259" key="1">
    <source>
        <dbReference type="Pfam" id="PF00561"/>
    </source>
</evidence>
<feature type="domain" description="AB hydrolase-1" evidence="1">
    <location>
        <begin position="67"/>
        <end position="318"/>
    </location>
</feature>
<gene>
    <name evidence="2" type="ORF">SAMN06265360_104221</name>
</gene>
<dbReference type="GO" id="GO:0003824">
    <property type="term" value="F:catalytic activity"/>
    <property type="evidence" value="ECO:0007669"/>
    <property type="project" value="UniProtKB-ARBA"/>
</dbReference>
<dbReference type="GO" id="GO:0016020">
    <property type="term" value="C:membrane"/>
    <property type="evidence" value="ECO:0007669"/>
    <property type="project" value="TreeGrafter"/>
</dbReference>
<sequence>MLVWMSTSPSRCGARPVRSAPLPANTVLPPLDQSLPPWPGGIETSGGTRLFVRRTGEVSTGDGGRNVLYVHGLGGSSTNWTDLGYQLMPWGHGIAVDLPGFGFTEPDAGFDFRMGSQADRLAAYLDGHGSSPVHLVGNSMGGAIAILLAARRPALVRTLTLVSPAMPDLRPDPRRLSDPKAALTPLPLIGKRVRRQLAALGPRERARQIIGLCCAEPDAFPRNRLDELAEEHTARMRYPWAGPALSRSTAELVRTWLAPGAGSLWAAAREVTVPTLVVWGTQDRVVSARKALRTVRALPNGRLLLLDRTGHVAQMEHPAVLAGAMLGMWQAVRDGGW</sequence>
<dbReference type="Gene3D" id="3.40.50.1820">
    <property type="entry name" value="alpha/beta hydrolase"/>
    <property type="match status" value="1"/>
</dbReference>
<accession>A0A238VZ44</accession>
<proteinExistence type="predicted"/>
<organism evidence="2 3">
    <name type="scientific">Haloechinothrix alba</name>
    <dbReference type="NCBI Taxonomy" id="664784"/>
    <lineage>
        <taxon>Bacteria</taxon>
        <taxon>Bacillati</taxon>
        <taxon>Actinomycetota</taxon>
        <taxon>Actinomycetes</taxon>
        <taxon>Pseudonocardiales</taxon>
        <taxon>Pseudonocardiaceae</taxon>
        <taxon>Haloechinothrix</taxon>
    </lineage>
</organism>